<dbReference type="InterPro" id="IPR025166">
    <property type="entry name" value="Integrase_DNA_bind_dom"/>
</dbReference>
<evidence type="ECO:0000256" key="3">
    <source>
        <dbReference type="ARBA" id="ARBA00023125"/>
    </source>
</evidence>
<keyword evidence="2" id="KW-0229">DNA integration</keyword>
<dbReference type="InterPro" id="IPR038488">
    <property type="entry name" value="Integrase_DNA-bd_sf"/>
</dbReference>
<dbReference type="CDD" id="cd00801">
    <property type="entry name" value="INT_P4_C"/>
    <property type="match status" value="1"/>
</dbReference>
<keyword evidence="3" id="KW-0238">DNA-binding</keyword>
<gene>
    <name evidence="6" type="ORF">ACFOOT_10270</name>
</gene>
<evidence type="ECO:0000256" key="2">
    <source>
        <dbReference type="ARBA" id="ARBA00022908"/>
    </source>
</evidence>
<dbReference type="InterPro" id="IPR002104">
    <property type="entry name" value="Integrase_catalytic"/>
</dbReference>
<dbReference type="PANTHER" id="PTHR30629:SF2">
    <property type="entry name" value="PROPHAGE INTEGRASE INTS-RELATED"/>
    <property type="match status" value="1"/>
</dbReference>
<dbReference type="Gene3D" id="3.30.160.390">
    <property type="entry name" value="Integrase, DNA-binding domain"/>
    <property type="match status" value="1"/>
</dbReference>
<evidence type="ECO:0000256" key="4">
    <source>
        <dbReference type="ARBA" id="ARBA00023172"/>
    </source>
</evidence>
<evidence type="ECO:0000313" key="6">
    <source>
        <dbReference type="EMBL" id="MFC3671808.1"/>
    </source>
</evidence>
<keyword evidence="7" id="KW-1185">Reference proteome</keyword>
<dbReference type="InterPro" id="IPR053876">
    <property type="entry name" value="Phage_int_M"/>
</dbReference>
<dbReference type="InterPro" id="IPR050808">
    <property type="entry name" value="Phage_Integrase"/>
</dbReference>
<dbReference type="EMBL" id="JBHRYE010000013">
    <property type="protein sequence ID" value="MFC3671808.1"/>
    <property type="molecule type" value="Genomic_DNA"/>
</dbReference>
<reference evidence="7" key="1">
    <citation type="journal article" date="2019" name="Int. J. Syst. Evol. Microbiol.">
        <title>The Global Catalogue of Microorganisms (GCM) 10K type strain sequencing project: providing services to taxonomists for standard genome sequencing and annotation.</title>
        <authorList>
            <consortium name="The Broad Institute Genomics Platform"/>
            <consortium name="The Broad Institute Genome Sequencing Center for Infectious Disease"/>
            <person name="Wu L."/>
            <person name="Ma J."/>
        </authorList>
    </citation>
    <scope>NUCLEOTIDE SEQUENCE [LARGE SCALE GENOMIC DNA]</scope>
    <source>
        <strain evidence="7">KCTC 42224</strain>
    </source>
</reference>
<dbReference type="Proteomes" id="UP001595683">
    <property type="component" value="Unassembled WGS sequence"/>
</dbReference>
<dbReference type="RefSeq" id="WP_191324245.1">
    <property type="nucleotide sequence ID" value="NZ_BMZP01000008.1"/>
</dbReference>
<dbReference type="SUPFAM" id="SSF56349">
    <property type="entry name" value="DNA breaking-rejoining enzymes"/>
    <property type="match status" value="1"/>
</dbReference>
<dbReference type="PANTHER" id="PTHR30629">
    <property type="entry name" value="PROPHAGE INTEGRASE"/>
    <property type="match status" value="1"/>
</dbReference>
<keyword evidence="4" id="KW-0233">DNA recombination</keyword>
<evidence type="ECO:0000259" key="5">
    <source>
        <dbReference type="PROSITE" id="PS51898"/>
    </source>
</evidence>
<name>A0ABV7V328_9SPHN</name>
<dbReference type="InterPro" id="IPR011010">
    <property type="entry name" value="DNA_brk_join_enz"/>
</dbReference>
<dbReference type="Pfam" id="PF00589">
    <property type="entry name" value="Phage_integrase"/>
    <property type="match status" value="1"/>
</dbReference>
<evidence type="ECO:0000256" key="1">
    <source>
        <dbReference type="ARBA" id="ARBA00008857"/>
    </source>
</evidence>
<dbReference type="Gene3D" id="1.10.443.10">
    <property type="entry name" value="Intergrase catalytic core"/>
    <property type="match status" value="1"/>
</dbReference>
<organism evidence="6 7">
    <name type="scientific">Novosphingobium pokkalii</name>
    <dbReference type="NCBI Taxonomy" id="1770194"/>
    <lineage>
        <taxon>Bacteria</taxon>
        <taxon>Pseudomonadati</taxon>
        <taxon>Pseudomonadota</taxon>
        <taxon>Alphaproteobacteria</taxon>
        <taxon>Sphingomonadales</taxon>
        <taxon>Sphingomonadaceae</taxon>
        <taxon>Novosphingobium</taxon>
    </lineage>
</organism>
<dbReference type="Pfam" id="PF13356">
    <property type="entry name" value="Arm-DNA-bind_3"/>
    <property type="match status" value="1"/>
</dbReference>
<dbReference type="Pfam" id="PF22022">
    <property type="entry name" value="Phage_int_M"/>
    <property type="match status" value="1"/>
</dbReference>
<comment type="caution">
    <text evidence="6">The sequence shown here is derived from an EMBL/GenBank/DDBJ whole genome shotgun (WGS) entry which is preliminary data.</text>
</comment>
<proteinExistence type="inferred from homology"/>
<comment type="similarity">
    <text evidence="1">Belongs to the 'phage' integrase family.</text>
</comment>
<sequence>MGRLSATFVKADRAPGRYADGDGLYLVVAPGGSKAWVCRVQKKGKRRDIGLGSTKKVTLAQARTAAAKVRSQIEAGLDPVRERVKEAGIPTFREAAALVYAEHHASWKNKKHAAQWLTTLTTYAFPHIGDMSVSLIEGQHVRDALLPIWLAKQETARRVRQRIAMVIDWAVAKGYREHALAMAALNKSLPKAKRKVEHQAALPYDQVPAFMKSLRSRESVGRLAFEMLVLTALRSGEIRGAVWSEIDLKEKLWTIPAERMKAGEEHVVPLCDDALKVLEKAAVYRRATDELVFPGTRRDSQLSDMTLTKICRDMKVKAVPHGFRSSFRDWVSEETDFENEIAEMALAHTIGNKVEAAYRRGKLLEKRKVMMATWADYCMGRPVLLTRIARVEKAEGGDEADAEQEVGDA</sequence>
<accession>A0ABV7V328</accession>
<feature type="domain" description="Tyr recombinase" evidence="5">
    <location>
        <begin position="197"/>
        <end position="371"/>
    </location>
</feature>
<protein>
    <submittedName>
        <fullName evidence="6">Tyrosine-type recombinase/integrase</fullName>
    </submittedName>
</protein>
<dbReference type="InterPro" id="IPR013762">
    <property type="entry name" value="Integrase-like_cat_sf"/>
</dbReference>
<dbReference type="PROSITE" id="PS51898">
    <property type="entry name" value="TYR_RECOMBINASE"/>
    <property type="match status" value="1"/>
</dbReference>
<evidence type="ECO:0000313" key="7">
    <source>
        <dbReference type="Proteomes" id="UP001595683"/>
    </source>
</evidence>
<dbReference type="InterPro" id="IPR010998">
    <property type="entry name" value="Integrase_recombinase_N"/>
</dbReference>
<dbReference type="Gene3D" id="1.10.150.130">
    <property type="match status" value="1"/>
</dbReference>